<dbReference type="PATRIC" id="fig|1384056.3.peg.2319"/>
<dbReference type="PANTHER" id="PTHR43861">
    <property type="entry name" value="TRANS-ACONITATE 2-METHYLTRANSFERASE-RELATED"/>
    <property type="match status" value="1"/>
</dbReference>
<sequence length="225" mass="24862">MTDKVDFDKYTDNYNQLLREGTSFFSSSEQYFAKYKVELVKKSTRHPVSRILEYGCGIGRNVSYLQAAFPGAEIIGTDISEASLEIARTENPGVRFEGEHANLALGDFDLIFVAGVFHHIPPAERPGALALLSTRLRAGGTLCVFEHNPYNPVTRRIVDNCPYDADAILLKPAELAGLMKGAGMAVQGRGYCLFIPPKIGWMAPLEDYLTWLPLGGQYWVKAGRA</sequence>
<name>A0A091BC36_9GAMM</name>
<dbReference type="CDD" id="cd02440">
    <property type="entry name" value="AdoMet_MTases"/>
    <property type="match status" value="1"/>
</dbReference>
<comment type="caution">
    <text evidence="2">The sequence shown here is derived from an EMBL/GenBank/DDBJ whole genome shotgun (WGS) entry which is preliminary data.</text>
</comment>
<evidence type="ECO:0000313" key="3">
    <source>
        <dbReference type="Proteomes" id="UP000029393"/>
    </source>
</evidence>
<dbReference type="eggNOG" id="COG2226">
    <property type="taxonomic scope" value="Bacteria"/>
</dbReference>
<feature type="domain" description="Methyltransferase type 12" evidence="1">
    <location>
        <begin position="52"/>
        <end position="142"/>
    </location>
</feature>
<organism evidence="2 3">
    <name type="scientific">Arenimonas metalli CF5-1</name>
    <dbReference type="NCBI Taxonomy" id="1384056"/>
    <lineage>
        <taxon>Bacteria</taxon>
        <taxon>Pseudomonadati</taxon>
        <taxon>Pseudomonadota</taxon>
        <taxon>Gammaproteobacteria</taxon>
        <taxon>Lysobacterales</taxon>
        <taxon>Lysobacteraceae</taxon>
        <taxon>Arenimonas</taxon>
    </lineage>
</organism>
<dbReference type="SUPFAM" id="SSF53335">
    <property type="entry name" value="S-adenosyl-L-methionine-dependent methyltransferases"/>
    <property type="match status" value="1"/>
</dbReference>
<evidence type="ECO:0000313" key="2">
    <source>
        <dbReference type="EMBL" id="KFN41935.1"/>
    </source>
</evidence>
<dbReference type="Proteomes" id="UP000029393">
    <property type="component" value="Unassembled WGS sequence"/>
</dbReference>
<keyword evidence="3" id="KW-1185">Reference proteome</keyword>
<protein>
    <recommendedName>
        <fullName evidence="1">Methyltransferase type 12 domain-containing protein</fullName>
    </recommendedName>
</protein>
<dbReference type="STRING" id="1384056.N787_04000"/>
<dbReference type="InterPro" id="IPR029063">
    <property type="entry name" value="SAM-dependent_MTases_sf"/>
</dbReference>
<dbReference type="InterPro" id="IPR013217">
    <property type="entry name" value="Methyltransf_12"/>
</dbReference>
<dbReference type="RefSeq" id="WP_034214461.1">
    <property type="nucleotide sequence ID" value="NZ_AVCK01000055.1"/>
</dbReference>
<reference evidence="2 3" key="1">
    <citation type="submission" date="2013-09" db="EMBL/GenBank/DDBJ databases">
        <title>Genome sequencing of Arenimonas metalli.</title>
        <authorList>
            <person name="Chen F."/>
            <person name="Wang G."/>
        </authorList>
    </citation>
    <scope>NUCLEOTIDE SEQUENCE [LARGE SCALE GENOMIC DNA]</scope>
    <source>
        <strain evidence="2 3">CF5-1</strain>
    </source>
</reference>
<dbReference type="EMBL" id="AVCK01000055">
    <property type="protein sequence ID" value="KFN41935.1"/>
    <property type="molecule type" value="Genomic_DNA"/>
</dbReference>
<proteinExistence type="predicted"/>
<dbReference type="Gene3D" id="3.40.50.150">
    <property type="entry name" value="Vaccinia Virus protein VP39"/>
    <property type="match status" value="1"/>
</dbReference>
<dbReference type="AlphaFoldDB" id="A0A091BC36"/>
<evidence type="ECO:0000259" key="1">
    <source>
        <dbReference type="Pfam" id="PF08242"/>
    </source>
</evidence>
<gene>
    <name evidence="2" type="ORF">N787_04000</name>
</gene>
<dbReference type="Pfam" id="PF08242">
    <property type="entry name" value="Methyltransf_12"/>
    <property type="match status" value="1"/>
</dbReference>
<accession>A0A091BC36</accession>